<organism evidence="2 3">
    <name type="scientific">Geomonas terrae</name>
    <dbReference type="NCBI Taxonomy" id="2562681"/>
    <lineage>
        <taxon>Bacteria</taxon>
        <taxon>Pseudomonadati</taxon>
        <taxon>Thermodesulfobacteriota</taxon>
        <taxon>Desulfuromonadia</taxon>
        <taxon>Geobacterales</taxon>
        <taxon>Geobacteraceae</taxon>
        <taxon>Geomonas</taxon>
    </lineage>
</organism>
<keyword evidence="3" id="KW-1185">Reference proteome</keyword>
<dbReference type="EMBL" id="SRSC01000001">
    <property type="protein sequence ID" value="TGU74164.1"/>
    <property type="molecule type" value="Genomic_DNA"/>
</dbReference>
<feature type="region of interest" description="Disordered" evidence="1">
    <location>
        <begin position="77"/>
        <end position="109"/>
    </location>
</feature>
<reference evidence="2 3" key="1">
    <citation type="submission" date="2019-04" db="EMBL/GenBank/DDBJ databases">
        <title>Geobacter oryzae sp. nov., ferric-reducing bacteria isolated from paddy soil.</title>
        <authorList>
            <person name="Xu Z."/>
            <person name="Masuda Y."/>
            <person name="Itoh H."/>
            <person name="Senoo K."/>
        </authorList>
    </citation>
    <scope>NUCLEOTIDE SEQUENCE [LARGE SCALE GENOMIC DNA]</scope>
    <source>
        <strain evidence="2 3">Red111</strain>
    </source>
</reference>
<gene>
    <name evidence="2" type="ORF">E4633_01460</name>
</gene>
<dbReference type="RefSeq" id="WP_135868501.1">
    <property type="nucleotide sequence ID" value="NZ_SRSC01000001.1"/>
</dbReference>
<accession>A0A4S1CKB5</accession>
<name>A0A4S1CKB5_9BACT</name>
<feature type="compositionally biased region" description="Basic and acidic residues" evidence="1">
    <location>
        <begin position="80"/>
        <end position="109"/>
    </location>
</feature>
<dbReference type="Proteomes" id="UP000306416">
    <property type="component" value="Unassembled WGS sequence"/>
</dbReference>
<protein>
    <submittedName>
        <fullName evidence="2">Uncharacterized protein</fullName>
    </submittedName>
</protein>
<comment type="caution">
    <text evidence="2">The sequence shown here is derived from an EMBL/GenBank/DDBJ whole genome shotgun (WGS) entry which is preliminary data.</text>
</comment>
<sequence>MTTTINDIVLAHIEDKPAFYARIEDIVQDVKPGWWQVKLLVLTVPLQVYTWILDESQVNGAPFTMSGTPIMLEKIVSPEPPEKPLDPVEKGGGEKKGNVVSLFDRKKNQ</sequence>
<evidence type="ECO:0000313" key="3">
    <source>
        <dbReference type="Proteomes" id="UP000306416"/>
    </source>
</evidence>
<evidence type="ECO:0000313" key="2">
    <source>
        <dbReference type="EMBL" id="TGU74164.1"/>
    </source>
</evidence>
<proteinExistence type="predicted"/>
<evidence type="ECO:0000256" key="1">
    <source>
        <dbReference type="SAM" id="MobiDB-lite"/>
    </source>
</evidence>
<dbReference type="AlphaFoldDB" id="A0A4S1CKB5"/>